<keyword evidence="2" id="KW-1185">Reference proteome</keyword>
<dbReference type="EMBL" id="QTSX02001027">
    <property type="protein sequence ID" value="KAJ9083351.1"/>
    <property type="molecule type" value="Genomic_DNA"/>
</dbReference>
<evidence type="ECO:0000313" key="2">
    <source>
        <dbReference type="Proteomes" id="UP001165960"/>
    </source>
</evidence>
<dbReference type="Proteomes" id="UP001165960">
    <property type="component" value="Unassembled WGS sequence"/>
</dbReference>
<accession>A0ACC2U9X3</accession>
<gene>
    <name evidence="1" type="primary">PFY1_4</name>
    <name evidence="1" type="ORF">DSO57_1035559</name>
</gene>
<organism evidence="1 2">
    <name type="scientific">Entomophthora muscae</name>
    <dbReference type="NCBI Taxonomy" id="34485"/>
    <lineage>
        <taxon>Eukaryota</taxon>
        <taxon>Fungi</taxon>
        <taxon>Fungi incertae sedis</taxon>
        <taxon>Zoopagomycota</taxon>
        <taxon>Entomophthoromycotina</taxon>
        <taxon>Entomophthoromycetes</taxon>
        <taxon>Entomophthorales</taxon>
        <taxon>Entomophthoraceae</taxon>
        <taxon>Entomophthora</taxon>
    </lineage>
</organism>
<comment type="caution">
    <text evidence="1">The sequence shown here is derived from an EMBL/GenBank/DDBJ whole genome shotgun (WGS) entry which is preliminary data.</text>
</comment>
<evidence type="ECO:0000313" key="1">
    <source>
        <dbReference type="EMBL" id="KAJ9083351.1"/>
    </source>
</evidence>
<name>A0ACC2U9X3_9FUNG</name>
<proteinExistence type="predicted"/>
<reference evidence="1" key="1">
    <citation type="submission" date="2022-04" db="EMBL/GenBank/DDBJ databases">
        <title>Genome of the entomopathogenic fungus Entomophthora muscae.</title>
        <authorList>
            <person name="Elya C."/>
            <person name="Lovett B.R."/>
            <person name="Lee E."/>
            <person name="Macias A.M."/>
            <person name="Hajek A.E."/>
            <person name="De Bivort B.L."/>
            <person name="Kasson M.T."/>
            <person name="De Fine Licht H.H."/>
            <person name="Stajich J.E."/>
        </authorList>
    </citation>
    <scope>NUCLEOTIDE SEQUENCE</scope>
    <source>
        <strain evidence="1">Berkeley</strain>
    </source>
</reference>
<protein>
    <submittedName>
        <fullName evidence="1">Profilin, required for normal timing of actin polymerization in response to thermal stress</fullName>
    </submittedName>
</protein>
<sequence>MSWQSYVDDQLIGTGRICKAAIIGHDGFPQEGASIVAGFANADALREKGLHINSEKYFLIGADDRSIKGKQGQNGVFCVKTKQCVLIGVHDQDTQPGQASMVIEKLADYLIEVGYVSSLFSLYFAATNFPFKKVSFCPGPQLPVYVISQLQPIVKVVTVHLSTLFRSLPFLIFL</sequence>